<proteinExistence type="predicted"/>
<dbReference type="AlphaFoldDB" id="A0A1G9NX37"/>
<dbReference type="PANTHER" id="PTHR33734">
    <property type="entry name" value="LYSM DOMAIN-CONTAINING GPI-ANCHORED PROTEIN 2"/>
    <property type="match status" value="1"/>
</dbReference>
<feature type="domain" description="LysM" evidence="2">
    <location>
        <begin position="353"/>
        <end position="396"/>
    </location>
</feature>
<organism evidence="3 4">
    <name type="scientific">Daejeonella rubra</name>
    <dbReference type="NCBI Taxonomy" id="990371"/>
    <lineage>
        <taxon>Bacteria</taxon>
        <taxon>Pseudomonadati</taxon>
        <taxon>Bacteroidota</taxon>
        <taxon>Sphingobacteriia</taxon>
        <taxon>Sphingobacteriales</taxon>
        <taxon>Sphingobacteriaceae</taxon>
        <taxon>Daejeonella</taxon>
    </lineage>
</organism>
<dbReference type="GO" id="GO:0008932">
    <property type="term" value="F:lytic endotransglycosylase activity"/>
    <property type="evidence" value="ECO:0007669"/>
    <property type="project" value="TreeGrafter"/>
</dbReference>
<dbReference type="InterPro" id="IPR036779">
    <property type="entry name" value="LysM_dom_sf"/>
</dbReference>
<gene>
    <name evidence="3" type="ORF">SAMN05421813_103210</name>
</gene>
<dbReference type="Pfam" id="PF01464">
    <property type="entry name" value="SLT"/>
    <property type="match status" value="1"/>
</dbReference>
<dbReference type="Proteomes" id="UP000199226">
    <property type="component" value="Unassembled WGS sequence"/>
</dbReference>
<dbReference type="CDD" id="cd16894">
    <property type="entry name" value="MltD-like"/>
    <property type="match status" value="1"/>
</dbReference>
<dbReference type="RefSeq" id="WP_090700195.1">
    <property type="nucleotide sequence ID" value="NZ_FNHH01000003.1"/>
</dbReference>
<dbReference type="SMART" id="SM00257">
    <property type="entry name" value="LysM"/>
    <property type="match status" value="2"/>
</dbReference>
<dbReference type="InterPro" id="IPR018392">
    <property type="entry name" value="LysM"/>
</dbReference>
<accession>A0A1G9NX37</accession>
<evidence type="ECO:0000259" key="2">
    <source>
        <dbReference type="PROSITE" id="PS51782"/>
    </source>
</evidence>
<dbReference type="OrthoDB" id="9815002at2"/>
<dbReference type="SUPFAM" id="SSF54106">
    <property type="entry name" value="LysM domain"/>
    <property type="match status" value="2"/>
</dbReference>
<dbReference type="PANTHER" id="PTHR33734:SF22">
    <property type="entry name" value="MEMBRANE-BOUND LYTIC MUREIN TRANSGLYCOSYLASE D"/>
    <property type="match status" value="1"/>
</dbReference>
<feature type="domain" description="LysM" evidence="2">
    <location>
        <begin position="412"/>
        <end position="456"/>
    </location>
</feature>
<dbReference type="Pfam" id="PF01476">
    <property type="entry name" value="LysM"/>
    <property type="match status" value="2"/>
</dbReference>
<evidence type="ECO:0000256" key="1">
    <source>
        <dbReference type="SAM" id="SignalP"/>
    </source>
</evidence>
<dbReference type="InterPro" id="IPR008258">
    <property type="entry name" value="Transglycosylase_SLT_dom_1"/>
</dbReference>
<dbReference type="STRING" id="990371.SAMN05421813_103210"/>
<keyword evidence="1" id="KW-0732">Signal</keyword>
<dbReference type="PROSITE" id="PS51782">
    <property type="entry name" value="LYSM"/>
    <property type="match status" value="2"/>
</dbReference>
<dbReference type="InterPro" id="IPR023346">
    <property type="entry name" value="Lysozyme-like_dom_sf"/>
</dbReference>
<keyword evidence="4" id="KW-1185">Reference proteome</keyword>
<dbReference type="SUPFAM" id="SSF53955">
    <property type="entry name" value="Lysozyme-like"/>
    <property type="match status" value="1"/>
</dbReference>
<sequence length="459" mass="50600">MIKSIASFIFLVFIQCTFAQASDKRAANSILIGHIGPNYFKTSQDTLPKVIFVDNSLVSFQNGIYKNRLDSIRKDVDLSYNAHVQKYIDTYINRKEHIGKMLGLSEYYFPIFEKALKEIGLPDELKYITVIESSLNPNAVSRSGAVGPWQFMYTTAKGYGLTMDTYTDERKDPQKASLAAAHYLNDAYKSIGDWLLAIAAFNCGTGAVTRAIAKSGGVADFWKVRPFLPVQTQNYVPAFIATVYAMNYHKIHEIAVKPAGFNTLTDIVPVNRRISISSIAKAAELDINELLILNPSYKKQIINGTNLVPMPLVIPSVTNAAYSSLYDLFNGKADEVTPVPVLSGLKEPATRAIVHKVKTGQNLNSIADLYGVEVQDLKVWNNLKNTSIVPGQTLRLSPSKKSETVKKESSYVHYIVKVGDTLSGIAEKFKGLTVSKIKALNGLSNSAISPGMRLKINKS</sequence>
<evidence type="ECO:0000313" key="4">
    <source>
        <dbReference type="Proteomes" id="UP000199226"/>
    </source>
</evidence>
<dbReference type="Gene3D" id="1.10.530.10">
    <property type="match status" value="1"/>
</dbReference>
<dbReference type="Gene3D" id="3.10.350.10">
    <property type="entry name" value="LysM domain"/>
    <property type="match status" value="2"/>
</dbReference>
<reference evidence="4" key="1">
    <citation type="submission" date="2016-10" db="EMBL/GenBank/DDBJ databases">
        <authorList>
            <person name="Varghese N."/>
            <person name="Submissions S."/>
        </authorList>
    </citation>
    <scope>NUCLEOTIDE SEQUENCE [LARGE SCALE GENOMIC DNA]</scope>
    <source>
        <strain evidence="4">DSM 24536</strain>
    </source>
</reference>
<dbReference type="EMBL" id="FNHH01000003">
    <property type="protein sequence ID" value="SDL90921.1"/>
    <property type="molecule type" value="Genomic_DNA"/>
</dbReference>
<feature type="chain" id="PRO_5011741821" evidence="1">
    <location>
        <begin position="22"/>
        <end position="459"/>
    </location>
</feature>
<evidence type="ECO:0000313" key="3">
    <source>
        <dbReference type="EMBL" id="SDL90921.1"/>
    </source>
</evidence>
<dbReference type="CDD" id="cd00118">
    <property type="entry name" value="LysM"/>
    <property type="match status" value="2"/>
</dbReference>
<feature type="signal peptide" evidence="1">
    <location>
        <begin position="1"/>
        <end position="21"/>
    </location>
</feature>
<protein>
    <submittedName>
        <fullName evidence="3">Membrane-bound lytic murein transglycosylase D</fullName>
    </submittedName>
</protein>
<name>A0A1G9NX37_9SPHI</name>